<evidence type="ECO:0000313" key="2">
    <source>
        <dbReference type="Proteomes" id="UP000005396"/>
    </source>
</evidence>
<dbReference type="Proteomes" id="UP000005396">
    <property type="component" value="Unassembled WGS sequence"/>
</dbReference>
<protein>
    <submittedName>
        <fullName evidence="1">Uncharacterized protein</fullName>
    </submittedName>
</protein>
<comment type="caution">
    <text evidence="1">The sequence shown here is derived from an EMBL/GenBank/DDBJ whole genome shotgun (WGS) entry which is preliminary data.</text>
</comment>
<dbReference type="EMBL" id="ABCC02000039">
    <property type="protein sequence ID" value="EDP14511.1"/>
    <property type="molecule type" value="Genomic_DNA"/>
</dbReference>
<organism evidence="1 2">
    <name type="scientific">Enterocloster bolteae (strain ATCC BAA-613 / DSM 15670 / CCUG 46953 / JCM 12243 / WAL 16351)</name>
    <name type="common">Clostridium bolteae</name>
    <dbReference type="NCBI Taxonomy" id="411902"/>
    <lineage>
        <taxon>Bacteria</taxon>
        <taxon>Bacillati</taxon>
        <taxon>Bacillota</taxon>
        <taxon>Clostridia</taxon>
        <taxon>Lachnospirales</taxon>
        <taxon>Lachnospiraceae</taxon>
        <taxon>Enterocloster</taxon>
    </lineage>
</organism>
<reference evidence="1 2" key="1">
    <citation type="submission" date="2007-08" db="EMBL/GenBank/DDBJ databases">
        <authorList>
            <person name="Fulton L."/>
            <person name="Clifton S."/>
            <person name="Fulton B."/>
            <person name="Xu J."/>
            <person name="Minx P."/>
            <person name="Pepin K.H."/>
            <person name="Johnson M."/>
            <person name="Thiruvilangam P."/>
            <person name="Bhonagiri V."/>
            <person name="Nash W.E."/>
            <person name="Mardis E.R."/>
            <person name="Wilson R.K."/>
        </authorList>
    </citation>
    <scope>NUCLEOTIDE SEQUENCE [LARGE SCALE GENOMIC DNA]</scope>
    <source>
        <strain evidence="2">ATCC BAA-613 / DSM 15670 / CCUG 46953 / JCM 12243 / WAL 16351</strain>
    </source>
</reference>
<reference evidence="1 2" key="2">
    <citation type="submission" date="2007-09" db="EMBL/GenBank/DDBJ databases">
        <title>Draft genome sequence of Clostridium bolteae (ATCC BAA-613).</title>
        <authorList>
            <person name="Sudarsanam P."/>
            <person name="Ley R."/>
            <person name="Guruge J."/>
            <person name="Turnbaugh P.J."/>
            <person name="Mahowald M."/>
            <person name="Liep D."/>
            <person name="Gordon J."/>
        </authorList>
    </citation>
    <scope>NUCLEOTIDE SEQUENCE [LARGE SCALE GENOMIC DNA]</scope>
    <source>
        <strain evidence="2">ATCC BAA-613 / DSM 15670 / CCUG 46953 / JCM 12243 / WAL 16351</strain>
    </source>
</reference>
<dbReference type="AlphaFoldDB" id="A8RY81"/>
<name>A8RY81_ENTBW</name>
<sequence>MPEGVTKLSQIAVRKCIRTCQSVDKVIELPDGCG</sequence>
<dbReference type="PaxDb" id="411902-CLOBOL_05053"/>
<accession>A8RY81</accession>
<dbReference type="HOGENOM" id="CLU_3372969_0_0_9"/>
<gene>
    <name evidence="1" type="ORF">CLOBOL_05053</name>
</gene>
<proteinExistence type="predicted"/>
<evidence type="ECO:0000313" key="1">
    <source>
        <dbReference type="EMBL" id="EDP14511.1"/>
    </source>
</evidence>